<accession>A0ABS6B7C6</accession>
<dbReference type="PROSITE" id="PS51257">
    <property type="entry name" value="PROKAR_LIPOPROTEIN"/>
    <property type="match status" value="1"/>
</dbReference>
<gene>
    <name evidence="2" type="ORF">KO481_31470</name>
</gene>
<keyword evidence="3" id="KW-1185">Reference proteome</keyword>
<sequence>MKQLSVTVARGAMIVALGAMATGLAACGGGKDNAANTASGSSTTSATASAAATAAASGSATASAATTAPTTTTKSTLGPASQTLCSTFRNMDIDTEKSVVEKALAENPGSKFQGSPDVALGTAKLVCLAHSVQNEPLAVAIGIAQK</sequence>
<reference evidence="2 3" key="1">
    <citation type="submission" date="2021-06" db="EMBL/GenBank/DDBJ databases">
        <title>Actinomycetes sequencing.</title>
        <authorList>
            <person name="Shan Q."/>
        </authorList>
    </citation>
    <scope>NUCLEOTIDE SEQUENCE [LARGE SCALE GENOMIC DNA]</scope>
    <source>
        <strain evidence="2 3">NEAU-G5</strain>
    </source>
</reference>
<evidence type="ECO:0000313" key="3">
    <source>
        <dbReference type="Proteomes" id="UP000733379"/>
    </source>
</evidence>
<keyword evidence="1" id="KW-0732">Signal</keyword>
<evidence type="ECO:0000256" key="1">
    <source>
        <dbReference type="SAM" id="SignalP"/>
    </source>
</evidence>
<name>A0ABS6B7C6_9NOCA</name>
<organism evidence="2 3">
    <name type="scientific">Nocardia albiluteola</name>
    <dbReference type="NCBI Taxonomy" id="2842303"/>
    <lineage>
        <taxon>Bacteria</taxon>
        <taxon>Bacillati</taxon>
        <taxon>Actinomycetota</taxon>
        <taxon>Actinomycetes</taxon>
        <taxon>Mycobacteriales</taxon>
        <taxon>Nocardiaceae</taxon>
        <taxon>Nocardia</taxon>
    </lineage>
</organism>
<dbReference type="Proteomes" id="UP000733379">
    <property type="component" value="Unassembled WGS sequence"/>
</dbReference>
<comment type="caution">
    <text evidence="2">The sequence shown here is derived from an EMBL/GenBank/DDBJ whole genome shotgun (WGS) entry which is preliminary data.</text>
</comment>
<dbReference type="RefSeq" id="WP_215922114.1">
    <property type="nucleotide sequence ID" value="NZ_JAHKNI010000013.1"/>
</dbReference>
<evidence type="ECO:0000313" key="2">
    <source>
        <dbReference type="EMBL" id="MBU3066023.1"/>
    </source>
</evidence>
<feature type="chain" id="PRO_5045561545" description="DUF732 domain-containing protein" evidence="1">
    <location>
        <begin position="22"/>
        <end position="146"/>
    </location>
</feature>
<feature type="signal peptide" evidence="1">
    <location>
        <begin position="1"/>
        <end position="21"/>
    </location>
</feature>
<dbReference type="EMBL" id="JAHKNI010000013">
    <property type="protein sequence ID" value="MBU3066023.1"/>
    <property type="molecule type" value="Genomic_DNA"/>
</dbReference>
<protein>
    <recommendedName>
        <fullName evidence="4">DUF732 domain-containing protein</fullName>
    </recommendedName>
</protein>
<proteinExistence type="predicted"/>
<evidence type="ECO:0008006" key="4">
    <source>
        <dbReference type="Google" id="ProtNLM"/>
    </source>
</evidence>